<evidence type="ECO:0000256" key="1">
    <source>
        <dbReference type="SAM" id="Phobius"/>
    </source>
</evidence>
<dbReference type="RefSeq" id="WP_340290596.1">
    <property type="nucleotide sequence ID" value="NZ_JBBJUP010000010.1"/>
</dbReference>
<dbReference type="PANTHER" id="PTHR42905">
    <property type="entry name" value="PHOSPHOENOLPYRUVATE CARBOXYLASE"/>
    <property type="match status" value="1"/>
</dbReference>
<keyword evidence="1" id="KW-0472">Membrane</keyword>
<evidence type="ECO:0000313" key="2">
    <source>
        <dbReference type="EMBL" id="MEJ8279966.1"/>
    </source>
</evidence>
<dbReference type="InterPro" id="IPR018523">
    <property type="entry name" value="Isocitrate_lyase_ph_CS"/>
</dbReference>
<dbReference type="PANTHER" id="PTHR42905:SF5">
    <property type="entry name" value="CARBOXYVINYL-CARBOXYPHOSPHONATE PHOSPHORYLMUTASE, CHLOROPLASTIC"/>
    <property type="match status" value="1"/>
</dbReference>
<evidence type="ECO:0000313" key="3">
    <source>
        <dbReference type="Proteomes" id="UP001364211"/>
    </source>
</evidence>
<name>A0ABU8T8U7_9PSEU</name>
<keyword evidence="3" id="KW-1185">Reference proteome</keyword>
<feature type="transmembrane region" description="Helical" evidence="1">
    <location>
        <begin position="233"/>
        <end position="256"/>
    </location>
</feature>
<dbReference type="EMBL" id="JBBJUP010000010">
    <property type="protein sequence ID" value="MEJ8279966.1"/>
    <property type="molecule type" value="Genomic_DNA"/>
</dbReference>
<keyword evidence="1" id="KW-0812">Transmembrane</keyword>
<dbReference type="GO" id="GO:0016829">
    <property type="term" value="F:lyase activity"/>
    <property type="evidence" value="ECO:0007669"/>
    <property type="project" value="UniProtKB-KW"/>
</dbReference>
<organism evidence="2 3">
    <name type="scientific">Pseudonocardia spirodelae</name>
    <dbReference type="NCBI Taxonomy" id="3133431"/>
    <lineage>
        <taxon>Bacteria</taxon>
        <taxon>Bacillati</taxon>
        <taxon>Actinomycetota</taxon>
        <taxon>Actinomycetes</taxon>
        <taxon>Pseudonocardiales</taxon>
        <taxon>Pseudonocardiaceae</taxon>
        <taxon>Pseudonocardia</taxon>
    </lineage>
</organism>
<sequence>MADLLSRPGNRRARLRELLDAGGPVLAPGAYDALSARLVEQAGFDAVYMTGFGTTAGLLGRPDVGLLGGAEMAAHAGRLADAVDLPLIADADTGYGNPVNVVRTVRDYERAGVAALHLEDQVMPKRCGHLAGKQVVPAAEMAAKVRAAVDARRDPDLLVIARTDAAAVHGLDEALDRARRCADAGADLLFVEAPTSERDIETVATALAGHRLVFNWAEGGRTPPLSRERLAELGFALVLFPVGTLLAATAGMRALLERLRADGTPQALLGELGGLDAFAELAGIGEIRELEERYRHDGG</sequence>
<dbReference type="PROSITE" id="PS00161">
    <property type="entry name" value="ISOCITRATE_LYASE"/>
    <property type="match status" value="1"/>
</dbReference>
<protein>
    <submittedName>
        <fullName evidence="2">Isocitrate lyase/PEP mutase family protein</fullName>
    </submittedName>
</protein>
<dbReference type="InterPro" id="IPR040442">
    <property type="entry name" value="Pyrv_kinase-like_dom_sf"/>
</dbReference>
<dbReference type="Pfam" id="PF13714">
    <property type="entry name" value="PEP_mutase"/>
    <property type="match status" value="1"/>
</dbReference>
<dbReference type="CDD" id="cd00377">
    <property type="entry name" value="ICL_PEPM"/>
    <property type="match status" value="1"/>
</dbReference>
<reference evidence="2 3" key="1">
    <citation type="submission" date="2024-03" db="EMBL/GenBank/DDBJ databases">
        <title>Draft genome sequence of Pseudonocardia sp. DW16-2.</title>
        <authorList>
            <person name="Duangmal K."/>
        </authorList>
    </citation>
    <scope>NUCLEOTIDE SEQUENCE [LARGE SCALE GENOMIC DNA]</scope>
    <source>
        <strain evidence="2 3">DW16-2</strain>
    </source>
</reference>
<dbReference type="Proteomes" id="UP001364211">
    <property type="component" value="Unassembled WGS sequence"/>
</dbReference>
<dbReference type="InterPro" id="IPR039556">
    <property type="entry name" value="ICL/PEPM"/>
</dbReference>
<comment type="caution">
    <text evidence="2">The sequence shown here is derived from an EMBL/GenBank/DDBJ whole genome shotgun (WGS) entry which is preliminary data.</text>
</comment>
<dbReference type="InterPro" id="IPR015813">
    <property type="entry name" value="Pyrv/PenolPyrv_kinase-like_dom"/>
</dbReference>
<keyword evidence="1" id="KW-1133">Transmembrane helix</keyword>
<dbReference type="Gene3D" id="3.20.20.60">
    <property type="entry name" value="Phosphoenolpyruvate-binding domains"/>
    <property type="match status" value="1"/>
</dbReference>
<keyword evidence="2" id="KW-0456">Lyase</keyword>
<accession>A0ABU8T8U7</accession>
<gene>
    <name evidence="2" type="ORF">WJX68_13560</name>
</gene>
<dbReference type="SUPFAM" id="SSF51621">
    <property type="entry name" value="Phosphoenolpyruvate/pyruvate domain"/>
    <property type="match status" value="1"/>
</dbReference>
<proteinExistence type="predicted"/>